<feature type="compositionally biased region" description="Polar residues" evidence="5">
    <location>
        <begin position="23"/>
        <end position="32"/>
    </location>
</feature>
<evidence type="ECO:0000256" key="3">
    <source>
        <dbReference type="ARBA" id="ARBA00022781"/>
    </source>
</evidence>
<keyword evidence="4" id="KW-0406">Ion transport</keyword>
<evidence type="ECO:0000256" key="5">
    <source>
        <dbReference type="SAM" id="MobiDB-lite"/>
    </source>
</evidence>
<evidence type="ECO:0000256" key="4">
    <source>
        <dbReference type="ARBA" id="ARBA00023065"/>
    </source>
</evidence>
<keyword evidence="7" id="KW-1185">Reference proteome</keyword>
<evidence type="ECO:0000313" key="7">
    <source>
        <dbReference type="Proteomes" id="UP000023152"/>
    </source>
</evidence>
<gene>
    <name evidence="6" type="ORF">RFI_18535</name>
</gene>
<name>X6MY00_RETFI</name>
<dbReference type="OrthoDB" id="250802at2759"/>
<accession>X6MY00</accession>
<feature type="region of interest" description="Disordered" evidence="5">
    <location>
        <begin position="19"/>
        <end position="73"/>
    </location>
</feature>
<keyword evidence="3" id="KW-0375">Hydrogen ion transport</keyword>
<comment type="caution">
    <text evidence="6">The sequence shown here is derived from an EMBL/GenBank/DDBJ whole genome shotgun (WGS) entry which is preliminary data.</text>
</comment>
<dbReference type="InterPro" id="IPR005124">
    <property type="entry name" value="V-ATPase_G"/>
</dbReference>
<reference evidence="6 7" key="1">
    <citation type="journal article" date="2013" name="Curr. Biol.">
        <title>The Genome of the Foraminiferan Reticulomyxa filosa.</title>
        <authorList>
            <person name="Glockner G."/>
            <person name="Hulsmann N."/>
            <person name="Schleicher M."/>
            <person name="Noegel A.A."/>
            <person name="Eichinger L."/>
            <person name="Gallinger C."/>
            <person name="Pawlowski J."/>
            <person name="Sierra R."/>
            <person name="Euteneuer U."/>
            <person name="Pillet L."/>
            <person name="Moustafa A."/>
            <person name="Platzer M."/>
            <person name="Groth M."/>
            <person name="Szafranski K."/>
            <person name="Schliwa M."/>
        </authorList>
    </citation>
    <scope>NUCLEOTIDE SEQUENCE [LARGE SCALE GENOMIC DNA]</scope>
</reference>
<comment type="similarity">
    <text evidence="1">Belongs to the V-ATPase G subunit family.</text>
</comment>
<evidence type="ECO:0000256" key="1">
    <source>
        <dbReference type="ARBA" id="ARBA00010066"/>
    </source>
</evidence>
<dbReference type="EMBL" id="ASPP01014516">
    <property type="protein sequence ID" value="ETO18721.1"/>
    <property type="molecule type" value="Genomic_DNA"/>
</dbReference>
<protein>
    <submittedName>
        <fullName evidence="6">V-type ATPase, G subunit family protein</fullName>
    </submittedName>
</protein>
<dbReference type="GO" id="GO:0016471">
    <property type="term" value="C:vacuolar proton-transporting V-type ATPase complex"/>
    <property type="evidence" value="ECO:0007669"/>
    <property type="project" value="InterPro"/>
</dbReference>
<dbReference type="Gene3D" id="1.20.5.2950">
    <property type="match status" value="1"/>
</dbReference>
<organism evidence="6 7">
    <name type="scientific">Reticulomyxa filosa</name>
    <dbReference type="NCBI Taxonomy" id="46433"/>
    <lineage>
        <taxon>Eukaryota</taxon>
        <taxon>Sar</taxon>
        <taxon>Rhizaria</taxon>
        <taxon>Retaria</taxon>
        <taxon>Foraminifera</taxon>
        <taxon>Monothalamids</taxon>
        <taxon>Reticulomyxidae</taxon>
        <taxon>Reticulomyxa</taxon>
    </lineage>
</organism>
<dbReference type="Proteomes" id="UP000023152">
    <property type="component" value="Unassembled WGS sequence"/>
</dbReference>
<dbReference type="GO" id="GO:0046961">
    <property type="term" value="F:proton-transporting ATPase activity, rotational mechanism"/>
    <property type="evidence" value="ECO:0007669"/>
    <property type="project" value="InterPro"/>
</dbReference>
<dbReference type="Pfam" id="PF03179">
    <property type="entry name" value="V-ATPase_G"/>
    <property type="match status" value="1"/>
</dbReference>
<evidence type="ECO:0000313" key="6">
    <source>
        <dbReference type="EMBL" id="ETO18721.1"/>
    </source>
</evidence>
<sequence length="121" mass="14000">MATGIQDLMKAEKDASDIVNEVKQLSRNTQTKNTDKGKKLTTNEKKRDQREEELNQFKRKLKESDTSAKDLEKQTQEDIAKLKVHFEKNVDEVIELLLKKVEHVDLTVPDAYRQGANHSYT</sequence>
<proteinExistence type="inferred from homology"/>
<evidence type="ECO:0000256" key="2">
    <source>
        <dbReference type="ARBA" id="ARBA00022448"/>
    </source>
</evidence>
<dbReference type="AlphaFoldDB" id="X6MY00"/>
<keyword evidence="2" id="KW-0813">Transport</keyword>
<feature type="compositionally biased region" description="Basic and acidic residues" evidence="5">
    <location>
        <begin position="33"/>
        <end position="73"/>
    </location>
</feature>